<organism evidence="2 3">
    <name type="scientific">Bradyrhizobium pachyrhizi</name>
    <dbReference type="NCBI Taxonomy" id="280333"/>
    <lineage>
        <taxon>Bacteria</taxon>
        <taxon>Pseudomonadati</taxon>
        <taxon>Pseudomonadota</taxon>
        <taxon>Alphaproteobacteria</taxon>
        <taxon>Hyphomicrobiales</taxon>
        <taxon>Nitrobacteraceae</taxon>
        <taxon>Bradyrhizobium</taxon>
    </lineage>
</organism>
<accession>A0A844SH96</accession>
<keyword evidence="1" id="KW-0472">Membrane</keyword>
<evidence type="ECO:0000313" key="2">
    <source>
        <dbReference type="EMBL" id="MVT64946.1"/>
    </source>
</evidence>
<keyword evidence="1" id="KW-0812">Transmembrane</keyword>
<keyword evidence="1" id="KW-1133">Transmembrane helix</keyword>
<feature type="transmembrane region" description="Helical" evidence="1">
    <location>
        <begin position="12"/>
        <end position="30"/>
    </location>
</feature>
<name>A0A844SH96_9BRAD</name>
<proteinExistence type="predicted"/>
<dbReference type="RefSeq" id="WP_157342239.1">
    <property type="nucleotide sequence ID" value="NZ_WQNF01000004.1"/>
</dbReference>
<comment type="caution">
    <text evidence="2">The sequence shown here is derived from an EMBL/GenBank/DDBJ whole genome shotgun (WGS) entry which is preliminary data.</text>
</comment>
<dbReference type="EMBL" id="WQNF01000004">
    <property type="protein sequence ID" value="MVT64946.1"/>
    <property type="molecule type" value="Genomic_DNA"/>
</dbReference>
<feature type="transmembrane region" description="Helical" evidence="1">
    <location>
        <begin position="81"/>
        <end position="98"/>
    </location>
</feature>
<evidence type="ECO:0000256" key="1">
    <source>
        <dbReference type="SAM" id="Phobius"/>
    </source>
</evidence>
<sequence>MNSENQNTIDPATFMLVVSILGALVGAIAGYEFDHSVHDRRLLAVIAAFFAVAAVSIFRMYIGALSPALSLGRFARNVSSYLWFSICLSTIVGGLAGHDLCELFQVSSGAAVGFASGVLAAIGKATLMVLYFHERPKAGMNF</sequence>
<feature type="transmembrane region" description="Helical" evidence="1">
    <location>
        <begin position="110"/>
        <end position="132"/>
    </location>
</feature>
<reference evidence="2 3" key="1">
    <citation type="submission" date="2019-12" db="EMBL/GenBank/DDBJ databases">
        <title>Draft genome sequences Bradyrhizobium cajani AMBPC1010, Bradyrhizobium pachyrhizi AMBPC1040 and Bradyrhizobium yuanmingense ALSPC3051, three plant growth promoting strains isolated from nodules of Cajanus cajan L. in Dominican Republic.</title>
        <authorList>
            <person name="Flores-Felix J.D."/>
            <person name="Araujo J."/>
            <person name="Diaz-Alcantara C."/>
            <person name="Gonzalez-Andres F."/>
            <person name="Velazquez E."/>
        </authorList>
    </citation>
    <scope>NUCLEOTIDE SEQUENCE [LARGE SCALE GENOMIC DNA]</scope>
    <source>
        <strain evidence="2 3">1040</strain>
    </source>
</reference>
<dbReference type="Proteomes" id="UP000436468">
    <property type="component" value="Unassembled WGS sequence"/>
</dbReference>
<gene>
    <name evidence="2" type="ORF">GPL21_07480</name>
</gene>
<evidence type="ECO:0000313" key="3">
    <source>
        <dbReference type="Proteomes" id="UP000436468"/>
    </source>
</evidence>
<keyword evidence="3" id="KW-1185">Reference proteome</keyword>
<dbReference type="AlphaFoldDB" id="A0A844SH96"/>
<protein>
    <submittedName>
        <fullName evidence="2">Uncharacterized protein</fullName>
    </submittedName>
</protein>
<feature type="transmembrane region" description="Helical" evidence="1">
    <location>
        <begin position="42"/>
        <end position="61"/>
    </location>
</feature>